<organism evidence="3">
    <name type="scientific">Albugo laibachii Nc14</name>
    <dbReference type="NCBI Taxonomy" id="890382"/>
    <lineage>
        <taxon>Eukaryota</taxon>
        <taxon>Sar</taxon>
        <taxon>Stramenopiles</taxon>
        <taxon>Oomycota</taxon>
        <taxon>Peronosporomycetes</taxon>
        <taxon>Albuginales</taxon>
        <taxon>Albuginaceae</taxon>
        <taxon>Albugo</taxon>
    </lineage>
</organism>
<feature type="transmembrane region" description="Helical" evidence="1">
    <location>
        <begin position="57"/>
        <end position="81"/>
    </location>
</feature>
<keyword evidence="2" id="KW-0732">Signal</keyword>
<keyword evidence="1" id="KW-0472">Membrane</keyword>
<gene>
    <name evidence="3" type="primary">AlNc14C143G7316</name>
    <name evidence="3" type="ORF">ALNC14_082340</name>
</gene>
<dbReference type="EMBL" id="FR824188">
    <property type="protein sequence ID" value="CCA22091.1"/>
    <property type="molecule type" value="Genomic_DNA"/>
</dbReference>
<proteinExistence type="predicted"/>
<keyword evidence="1" id="KW-1133">Transmembrane helix</keyword>
<dbReference type="AlphaFoldDB" id="F0WLC8"/>
<feature type="signal peptide" evidence="2">
    <location>
        <begin position="1"/>
        <end position="33"/>
    </location>
</feature>
<evidence type="ECO:0000256" key="1">
    <source>
        <dbReference type="SAM" id="Phobius"/>
    </source>
</evidence>
<reference evidence="3" key="1">
    <citation type="journal article" date="2011" name="PLoS Biol.">
        <title>Gene gain and loss during evolution of obligate parasitism in the white rust pathogen of Arabidopsis thaliana.</title>
        <authorList>
            <person name="Kemen E."/>
            <person name="Gardiner A."/>
            <person name="Schultz-Larsen T."/>
            <person name="Kemen A.C."/>
            <person name="Balmuth A.L."/>
            <person name="Robert-Seilaniantz A."/>
            <person name="Bailey K."/>
            <person name="Holub E."/>
            <person name="Studholme D.J."/>
            <person name="Maclean D."/>
            <person name="Jones J.D."/>
        </authorList>
    </citation>
    <scope>NUCLEOTIDE SEQUENCE</scope>
</reference>
<name>F0WLC8_9STRA</name>
<evidence type="ECO:0000313" key="3">
    <source>
        <dbReference type="EMBL" id="CCA22091.1"/>
    </source>
</evidence>
<accession>F0WLC8</accession>
<sequence>MQQSKHFTRITGSEALVILKTCLWCVSLPLMRATESPPPPAATLENYTTEDQESTSGLSVVSIISILAGCIGCVCVLIALIRYAMTERGRRARTCNDDAILEGSDIRFSCQFSSKYQRRGSIATTVTYSLNGVNSADSLAPKGFRDIYEKKNVSAACDKVSIHEYSIPMMRESSITSNPSTANVSLVPDSEPRNLSAGSIIIEVRKPQMLPYQPMRPARPPPLPPVSSNIVNVQLYVDAV</sequence>
<dbReference type="HOGENOM" id="CLU_1158143_0_0_1"/>
<keyword evidence="1" id="KW-0812">Transmembrane</keyword>
<protein>
    <submittedName>
        <fullName evidence="3">AlNc14C143G7316 protein</fullName>
    </submittedName>
</protein>
<reference evidence="3" key="2">
    <citation type="submission" date="2011-02" db="EMBL/GenBank/DDBJ databases">
        <authorList>
            <person name="MacLean D."/>
        </authorList>
    </citation>
    <scope>NUCLEOTIDE SEQUENCE</scope>
</reference>
<feature type="chain" id="PRO_5003259811" evidence="2">
    <location>
        <begin position="34"/>
        <end position="240"/>
    </location>
</feature>
<evidence type="ECO:0000256" key="2">
    <source>
        <dbReference type="SAM" id="SignalP"/>
    </source>
</evidence>